<keyword evidence="4" id="KW-1185">Reference proteome</keyword>
<sequence length="255" mass="27922">MSKFLDYLKTKTFRKNLIIATVSIISFLLVIFYSLGFYTHHGEGMPVPKLKGLSIERAIELLEAEGLRYQINDSVYLIDKQPGIVVEQDPDPNTNVKANRTIYLIITRDAPNIKFPDIAGKTFLEVRSILNNYQLKVGDTTYVSDVARDVVISSSFGGNTITRGAQIPKGSRVDLVLGDGLGASEVDIPNLLGLTLSEIKFPLGQASLVLGSVTYEGTIRDSTNAKVIKQFPALSDTLNKISMGTPIDVVLSNQE</sequence>
<feature type="domain" description="PASTA" evidence="2">
    <location>
        <begin position="109"/>
        <end position="179"/>
    </location>
</feature>
<dbReference type="InterPro" id="IPR005543">
    <property type="entry name" value="PASTA_dom"/>
</dbReference>
<dbReference type="STRING" id="572036.SAMN05661099_0758"/>
<dbReference type="RefSeq" id="WP_079701312.1">
    <property type="nucleotide sequence ID" value="NZ_FUYR01000001.1"/>
</dbReference>
<feature type="domain" description="PASTA" evidence="2">
    <location>
        <begin position="41"/>
        <end position="108"/>
    </location>
</feature>
<evidence type="ECO:0000259" key="2">
    <source>
        <dbReference type="PROSITE" id="PS51178"/>
    </source>
</evidence>
<feature type="transmembrane region" description="Helical" evidence="1">
    <location>
        <begin position="17"/>
        <end position="38"/>
    </location>
</feature>
<accession>A0A1T5AI56</accession>
<dbReference type="Pfam" id="PF03793">
    <property type="entry name" value="PASTA"/>
    <property type="match status" value="2"/>
</dbReference>
<dbReference type="EMBL" id="FUYR01000001">
    <property type="protein sequence ID" value="SKB34692.1"/>
    <property type="molecule type" value="Genomic_DNA"/>
</dbReference>
<evidence type="ECO:0000256" key="1">
    <source>
        <dbReference type="SAM" id="Phobius"/>
    </source>
</evidence>
<dbReference type="OrthoDB" id="9803895at2"/>
<evidence type="ECO:0000313" key="3">
    <source>
        <dbReference type="EMBL" id="SKB34692.1"/>
    </source>
</evidence>
<dbReference type="SMART" id="SM00740">
    <property type="entry name" value="PASTA"/>
    <property type="match status" value="3"/>
</dbReference>
<feature type="domain" description="PASTA" evidence="2">
    <location>
        <begin position="182"/>
        <end position="253"/>
    </location>
</feature>
<dbReference type="PROSITE" id="PS51178">
    <property type="entry name" value="PASTA"/>
    <property type="match status" value="3"/>
</dbReference>
<keyword evidence="1" id="KW-1133">Transmembrane helix</keyword>
<evidence type="ECO:0000313" key="4">
    <source>
        <dbReference type="Proteomes" id="UP000189981"/>
    </source>
</evidence>
<dbReference type="Gene3D" id="3.30.10.20">
    <property type="match status" value="3"/>
</dbReference>
<dbReference type="SUPFAM" id="SSF54184">
    <property type="entry name" value="Penicillin-binding protein 2x (pbp-2x), c-terminal domain"/>
    <property type="match status" value="1"/>
</dbReference>
<dbReference type="Proteomes" id="UP000189981">
    <property type="component" value="Unassembled WGS sequence"/>
</dbReference>
<gene>
    <name evidence="3" type="ORF">SAMN05661099_0758</name>
</gene>
<reference evidence="4" key="1">
    <citation type="submission" date="2017-02" db="EMBL/GenBank/DDBJ databases">
        <authorList>
            <person name="Varghese N."/>
            <person name="Submissions S."/>
        </authorList>
    </citation>
    <scope>NUCLEOTIDE SEQUENCE [LARGE SCALE GENOMIC DNA]</scope>
    <source>
        <strain evidence="4">DSM 22385</strain>
    </source>
</reference>
<keyword evidence="1" id="KW-0812">Transmembrane</keyword>
<protein>
    <submittedName>
        <fullName evidence="3">PASTA domain-containing protein</fullName>
    </submittedName>
</protein>
<proteinExistence type="predicted"/>
<dbReference type="CDD" id="cd06577">
    <property type="entry name" value="PASTA_pknB"/>
    <property type="match status" value="2"/>
</dbReference>
<organism evidence="3 4">
    <name type="scientific">Daejeonella lutea</name>
    <dbReference type="NCBI Taxonomy" id="572036"/>
    <lineage>
        <taxon>Bacteria</taxon>
        <taxon>Pseudomonadati</taxon>
        <taxon>Bacteroidota</taxon>
        <taxon>Sphingobacteriia</taxon>
        <taxon>Sphingobacteriales</taxon>
        <taxon>Sphingobacteriaceae</taxon>
        <taxon>Daejeonella</taxon>
    </lineage>
</organism>
<dbReference type="AlphaFoldDB" id="A0A1T5AI56"/>
<name>A0A1T5AI56_9SPHI</name>
<keyword evidence="1" id="KW-0472">Membrane</keyword>